<dbReference type="NCBIfam" id="NF035944">
    <property type="entry name" value="PEPxxWA-CTERM"/>
    <property type="match status" value="1"/>
</dbReference>
<proteinExistence type="predicted"/>
<feature type="signal peptide" evidence="1">
    <location>
        <begin position="1"/>
        <end position="21"/>
    </location>
</feature>
<keyword evidence="4" id="KW-1185">Reference proteome</keyword>
<dbReference type="NCBIfam" id="TIGR02595">
    <property type="entry name" value="PEP_CTERM"/>
    <property type="match status" value="1"/>
</dbReference>
<organism evidence="3 4">
    <name type="scientific">Duganella fentianensis</name>
    <dbReference type="NCBI Taxonomy" id="2692177"/>
    <lineage>
        <taxon>Bacteria</taxon>
        <taxon>Pseudomonadati</taxon>
        <taxon>Pseudomonadota</taxon>
        <taxon>Betaproteobacteria</taxon>
        <taxon>Burkholderiales</taxon>
        <taxon>Oxalobacteraceae</taxon>
        <taxon>Telluria group</taxon>
        <taxon>Duganella</taxon>
    </lineage>
</organism>
<accession>A0A845HZN5</accession>
<dbReference type="EMBL" id="WWCL01000003">
    <property type="protein sequence ID" value="MYN46670.1"/>
    <property type="molecule type" value="Genomic_DNA"/>
</dbReference>
<evidence type="ECO:0000313" key="3">
    <source>
        <dbReference type="EMBL" id="MYN46670.1"/>
    </source>
</evidence>
<reference evidence="3" key="1">
    <citation type="submission" date="2019-12" db="EMBL/GenBank/DDBJ databases">
        <title>Novel species isolated from a subtropical stream in China.</title>
        <authorList>
            <person name="Lu H."/>
        </authorList>
    </citation>
    <scope>NUCLEOTIDE SEQUENCE [LARGE SCALE GENOMIC DNA]</scope>
    <source>
        <strain evidence="3">FT93W</strain>
    </source>
</reference>
<dbReference type="RefSeq" id="WP_161036123.1">
    <property type="nucleotide sequence ID" value="NZ_WWCL01000003.1"/>
</dbReference>
<evidence type="ECO:0000256" key="1">
    <source>
        <dbReference type="SAM" id="SignalP"/>
    </source>
</evidence>
<dbReference type="Pfam" id="PF07589">
    <property type="entry name" value="PEP-CTERM"/>
    <property type="match status" value="1"/>
</dbReference>
<comment type="caution">
    <text evidence="3">The sequence shown here is derived from an EMBL/GenBank/DDBJ whole genome shotgun (WGS) entry which is preliminary data.</text>
</comment>
<dbReference type="AlphaFoldDB" id="A0A845HZN5"/>
<dbReference type="Proteomes" id="UP000444316">
    <property type="component" value="Unassembled WGS sequence"/>
</dbReference>
<keyword evidence="1" id="KW-0732">Signal</keyword>
<feature type="domain" description="Ice-binding protein C-terminal" evidence="2">
    <location>
        <begin position="186"/>
        <end position="210"/>
    </location>
</feature>
<gene>
    <name evidence="3" type="ORF">GTP23_16605</name>
</gene>
<sequence>MSLTKTLLALALTGAALSAQAGVTYTATSGNTSTVSGVTTIDFDNGLLPTGFATYDTLNAIIPAGGYPGESAPPPGDITRYFSVGTSHGQVTSSSVTFGGNGVRYFGYFMGSPDSYNVVTLYSGNTAILQINGSDMAHAASLMADGNQSHGFYMNFVTDSGTTISSVKFSSNTNAFETDNHSYIAAVPEPETYAMLLTGLGLVGFASRRRRQSNEERFY</sequence>
<name>A0A845HZN5_9BURK</name>
<evidence type="ECO:0000259" key="2">
    <source>
        <dbReference type="Pfam" id="PF07589"/>
    </source>
</evidence>
<feature type="chain" id="PRO_5032295237" evidence="1">
    <location>
        <begin position="22"/>
        <end position="219"/>
    </location>
</feature>
<evidence type="ECO:0000313" key="4">
    <source>
        <dbReference type="Proteomes" id="UP000444316"/>
    </source>
</evidence>
<protein>
    <submittedName>
        <fullName evidence="3">PEPxxWA-CTERM sorting domain-containing protein</fullName>
    </submittedName>
</protein>
<dbReference type="InterPro" id="IPR013424">
    <property type="entry name" value="Ice-binding_C"/>
</dbReference>